<dbReference type="Proteomes" id="UP001320513">
    <property type="component" value="Unassembled WGS sequence"/>
</dbReference>
<reference evidence="1 2" key="1">
    <citation type="submission" date="2015-12" db="EMBL/GenBank/DDBJ databases">
        <title>Phylogenomics in the description of a new species in the Pseudomonas syringae group.</title>
        <authorList>
            <person name="Busquets A."/>
            <person name="Gomila M."/>
            <person name="Beiki F."/>
            <person name="Rahimian H."/>
            <person name="Mulet M."/>
            <person name="Sanchez D."/>
            <person name="Garcia-Valdes E."/>
            <person name="Lalucat J."/>
        </authorList>
    </citation>
    <scope>NUCLEOTIDE SEQUENCE [LARGE SCALE GENOMIC DNA]</scope>
    <source>
        <strain evidence="1 2">S25</strain>
    </source>
</reference>
<comment type="caution">
    <text evidence="1">The sequence shown here is derived from an EMBL/GenBank/DDBJ whole genome shotgun (WGS) entry which is preliminary data.</text>
</comment>
<accession>A0ABS9ZNU2</accession>
<proteinExistence type="predicted"/>
<evidence type="ECO:0000313" key="2">
    <source>
        <dbReference type="Proteomes" id="UP001320513"/>
    </source>
</evidence>
<evidence type="ECO:0000313" key="1">
    <source>
        <dbReference type="EMBL" id="MCI8211957.1"/>
    </source>
</evidence>
<name>A0ABS9ZNU2_9PSED</name>
<sequence length="54" mass="5817">MLFYAGDDAEAKSQVAELISRLGFYGLDLRGLQQGQLAQFPGGPLPGLNLVKHD</sequence>
<protein>
    <submittedName>
        <fullName evidence="1">NADH-ubiquinone oxidoreductase</fullName>
    </submittedName>
</protein>
<organism evidence="1 2">
    <name type="scientific">Pseudomonas maioricensis</name>
    <dbReference type="NCBI Taxonomy" id="1766623"/>
    <lineage>
        <taxon>Bacteria</taxon>
        <taxon>Pseudomonadati</taxon>
        <taxon>Pseudomonadota</taxon>
        <taxon>Gammaproteobacteria</taxon>
        <taxon>Pseudomonadales</taxon>
        <taxon>Pseudomonadaceae</taxon>
        <taxon>Pseudomonas</taxon>
    </lineage>
</organism>
<keyword evidence="2" id="KW-1185">Reference proteome</keyword>
<dbReference type="EMBL" id="LOHG01000015">
    <property type="protein sequence ID" value="MCI8211957.1"/>
    <property type="molecule type" value="Genomic_DNA"/>
</dbReference>
<gene>
    <name evidence="1" type="ORF">AUC61_20700</name>
</gene>
<dbReference type="Gene3D" id="3.40.50.720">
    <property type="entry name" value="NAD(P)-binding Rossmann-like Domain"/>
    <property type="match status" value="1"/>
</dbReference>